<dbReference type="OrthoDB" id="9760689at2"/>
<evidence type="ECO:0000256" key="8">
    <source>
        <dbReference type="HAMAP-Rule" id="MF_00835"/>
    </source>
</evidence>
<dbReference type="Gene3D" id="3.40.50.150">
    <property type="entry name" value="Vaccinia Virus protein VP39"/>
    <property type="match status" value="1"/>
</dbReference>
<evidence type="ECO:0000256" key="4">
    <source>
        <dbReference type="ARBA" id="ARBA00022603"/>
    </source>
</evidence>
<dbReference type="InterPro" id="IPR013216">
    <property type="entry name" value="Methyltransf_11"/>
</dbReference>
<evidence type="ECO:0000256" key="6">
    <source>
        <dbReference type="ARBA" id="ARBA00022691"/>
    </source>
</evidence>
<comment type="function">
    <text evidence="8">Converts the free carboxyl group of a malonyl-thioester to its methyl ester by transfer of a methyl group from S-adenosyl-L-methionine (SAM). It allows to synthesize pimeloyl-ACP via the fatty acid synthetic pathway.</text>
</comment>
<keyword evidence="5 8" id="KW-0808">Transferase</keyword>
<accession>A0A328U3T6</accession>
<keyword evidence="6 8" id="KW-0949">S-adenosyl-L-methionine</keyword>
<dbReference type="InterPro" id="IPR011814">
    <property type="entry name" value="BioC"/>
</dbReference>
<proteinExistence type="inferred from homology"/>
<evidence type="ECO:0000256" key="3">
    <source>
        <dbReference type="ARBA" id="ARBA00012327"/>
    </source>
</evidence>
<organism evidence="10 11">
    <name type="scientific">Paenibacillus montanisoli</name>
    <dbReference type="NCBI Taxonomy" id="2081970"/>
    <lineage>
        <taxon>Bacteria</taxon>
        <taxon>Bacillati</taxon>
        <taxon>Bacillota</taxon>
        <taxon>Bacilli</taxon>
        <taxon>Bacillales</taxon>
        <taxon>Paenibacillaceae</taxon>
        <taxon>Paenibacillus</taxon>
    </lineage>
</organism>
<dbReference type="HAMAP" id="MF_00835">
    <property type="entry name" value="BioC"/>
    <property type="match status" value="1"/>
</dbReference>
<name>A0A328U3T6_9BACL</name>
<evidence type="ECO:0000256" key="7">
    <source>
        <dbReference type="ARBA" id="ARBA00022756"/>
    </source>
</evidence>
<comment type="caution">
    <text evidence="10">The sequence shown here is derived from an EMBL/GenBank/DDBJ whole genome shotgun (WGS) entry which is preliminary data.</text>
</comment>
<dbReference type="CDD" id="cd02440">
    <property type="entry name" value="AdoMet_MTases"/>
    <property type="match status" value="1"/>
</dbReference>
<dbReference type="Proteomes" id="UP000249260">
    <property type="component" value="Unassembled WGS sequence"/>
</dbReference>
<dbReference type="Pfam" id="PF08241">
    <property type="entry name" value="Methyltransf_11"/>
    <property type="match status" value="1"/>
</dbReference>
<evidence type="ECO:0000256" key="1">
    <source>
        <dbReference type="ARBA" id="ARBA00000852"/>
    </source>
</evidence>
<dbReference type="EMBL" id="QLUW01000001">
    <property type="protein sequence ID" value="RAP77280.1"/>
    <property type="molecule type" value="Genomic_DNA"/>
</dbReference>
<dbReference type="SUPFAM" id="SSF53335">
    <property type="entry name" value="S-adenosyl-L-methionine-dependent methyltransferases"/>
    <property type="match status" value="1"/>
</dbReference>
<feature type="domain" description="Methyltransferase type 11" evidence="9">
    <location>
        <begin position="48"/>
        <end position="151"/>
    </location>
</feature>
<dbReference type="GO" id="GO:0008757">
    <property type="term" value="F:S-adenosylmethionine-dependent methyltransferase activity"/>
    <property type="evidence" value="ECO:0007669"/>
    <property type="project" value="InterPro"/>
</dbReference>
<evidence type="ECO:0000259" key="9">
    <source>
        <dbReference type="Pfam" id="PF08241"/>
    </source>
</evidence>
<dbReference type="GO" id="GO:0009102">
    <property type="term" value="P:biotin biosynthetic process"/>
    <property type="evidence" value="ECO:0007669"/>
    <property type="project" value="UniProtKB-UniRule"/>
</dbReference>
<dbReference type="RefSeq" id="WP_112880405.1">
    <property type="nucleotide sequence ID" value="NZ_QLUW01000001.1"/>
</dbReference>
<dbReference type="GO" id="GO:0102130">
    <property type="term" value="F:malonyl-CoA methyltransferase activity"/>
    <property type="evidence" value="ECO:0007669"/>
    <property type="project" value="UniProtKB-EC"/>
</dbReference>
<dbReference type="GO" id="GO:0032259">
    <property type="term" value="P:methylation"/>
    <property type="evidence" value="ECO:0007669"/>
    <property type="project" value="UniProtKB-KW"/>
</dbReference>
<evidence type="ECO:0000256" key="2">
    <source>
        <dbReference type="ARBA" id="ARBA00004746"/>
    </source>
</evidence>
<protein>
    <recommendedName>
        <fullName evidence="3 8">Malonyl-[acyl-carrier protein] O-methyltransferase</fullName>
        <shortName evidence="8">Malonyl-ACP O-methyltransferase</shortName>
        <ecNumber evidence="3 8">2.1.1.197</ecNumber>
    </recommendedName>
    <alternativeName>
        <fullName evidence="8">Biotin synthesis protein BioC</fullName>
    </alternativeName>
</protein>
<dbReference type="PANTHER" id="PTHR43861:SF1">
    <property type="entry name" value="TRANS-ACONITATE 2-METHYLTRANSFERASE"/>
    <property type="match status" value="1"/>
</dbReference>
<dbReference type="AlphaFoldDB" id="A0A328U3T6"/>
<comment type="catalytic activity">
    <reaction evidence="1 8">
        <text>malonyl-[ACP] + S-adenosyl-L-methionine = malonyl-[ACP] methyl ester + S-adenosyl-L-homocysteine</text>
        <dbReference type="Rhea" id="RHEA:17105"/>
        <dbReference type="Rhea" id="RHEA-COMP:9623"/>
        <dbReference type="Rhea" id="RHEA-COMP:9954"/>
        <dbReference type="ChEBI" id="CHEBI:57856"/>
        <dbReference type="ChEBI" id="CHEBI:59789"/>
        <dbReference type="ChEBI" id="CHEBI:78449"/>
        <dbReference type="ChEBI" id="CHEBI:78845"/>
        <dbReference type="EC" id="2.1.1.197"/>
    </reaction>
</comment>
<keyword evidence="4 8" id="KW-0489">Methyltransferase</keyword>
<sequence>MHNRFIQRNFNLSAASGSYDTHALIQRAMAEWLSETIEDRGPDQLEILEIGCGTGQFTELLIQRCPSSSILAMDMAPEMLEAAKKRLKATSDGQVPSVRFIQDDIESWIDNVPAASFDLIVSNACLQWLNNPMATLCGLKRLLRPRGRLMFTTFGDRTFRELHLSFHDAYLLQGLSPQRHTLRMQSMRQWEAWLSDCGFSDIRCNQSVQVKSYPTVRNFLHSVKAVGASASAANPPRYFLRRLFRDMYNIYEENYHLTDGIAVTYDLLRFQADSDSIN</sequence>
<comment type="similarity">
    <text evidence="8">Belongs to the methyltransferase superfamily.</text>
</comment>
<dbReference type="InterPro" id="IPR029063">
    <property type="entry name" value="SAM-dependent_MTases_sf"/>
</dbReference>
<dbReference type="PANTHER" id="PTHR43861">
    <property type="entry name" value="TRANS-ACONITATE 2-METHYLTRANSFERASE-RELATED"/>
    <property type="match status" value="1"/>
</dbReference>
<evidence type="ECO:0000313" key="11">
    <source>
        <dbReference type="Proteomes" id="UP000249260"/>
    </source>
</evidence>
<comment type="pathway">
    <text evidence="2 8">Cofactor biosynthesis; biotin biosynthesis.</text>
</comment>
<keyword evidence="11" id="KW-1185">Reference proteome</keyword>
<gene>
    <name evidence="8 10" type="primary">bioC</name>
    <name evidence="10" type="ORF">DL346_01930</name>
</gene>
<dbReference type="UniPathway" id="UPA00078"/>
<keyword evidence="7 8" id="KW-0093">Biotin biosynthesis</keyword>
<reference evidence="10 11" key="1">
    <citation type="submission" date="2018-06" db="EMBL/GenBank/DDBJ databases">
        <title>Paenibacillus montanisoli sp. nov., isolated from mountain area soil.</title>
        <authorList>
            <person name="Wu M."/>
        </authorList>
    </citation>
    <scope>NUCLEOTIDE SEQUENCE [LARGE SCALE GENOMIC DNA]</scope>
    <source>
        <strain evidence="10 11">RA17</strain>
    </source>
</reference>
<dbReference type="NCBIfam" id="TIGR02072">
    <property type="entry name" value="BioC"/>
    <property type="match status" value="1"/>
</dbReference>
<dbReference type="GO" id="GO:0010340">
    <property type="term" value="F:carboxyl-O-methyltransferase activity"/>
    <property type="evidence" value="ECO:0007669"/>
    <property type="project" value="UniProtKB-UniRule"/>
</dbReference>
<dbReference type="EC" id="2.1.1.197" evidence="3 8"/>
<evidence type="ECO:0000256" key="5">
    <source>
        <dbReference type="ARBA" id="ARBA00022679"/>
    </source>
</evidence>
<evidence type="ECO:0000313" key="10">
    <source>
        <dbReference type="EMBL" id="RAP77280.1"/>
    </source>
</evidence>